<dbReference type="PROSITE" id="PS50043">
    <property type="entry name" value="HTH_LUXR_2"/>
    <property type="match status" value="1"/>
</dbReference>
<keyword evidence="2" id="KW-0067">ATP-binding</keyword>
<keyword evidence="5" id="KW-1185">Reference proteome</keyword>
<proteinExistence type="predicted"/>
<name>A0ABN3XT49_9ACTN</name>
<dbReference type="Proteomes" id="UP001499930">
    <property type="component" value="Unassembled WGS sequence"/>
</dbReference>
<reference evidence="4 5" key="1">
    <citation type="journal article" date="2019" name="Int. J. Syst. Evol. Microbiol.">
        <title>The Global Catalogue of Microorganisms (GCM) 10K type strain sequencing project: providing services to taxonomists for standard genome sequencing and annotation.</title>
        <authorList>
            <consortium name="The Broad Institute Genomics Platform"/>
            <consortium name="The Broad Institute Genome Sequencing Center for Infectious Disease"/>
            <person name="Wu L."/>
            <person name="Ma J."/>
        </authorList>
    </citation>
    <scope>NUCLEOTIDE SEQUENCE [LARGE SCALE GENOMIC DNA]</scope>
    <source>
        <strain evidence="4 5">JCM 3106</strain>
    </source>
</reference>
<dbReference type="Gene3D" id="1.10.10.10">
    <property type="entry name" value="Winged helix-like DNA-binding domain superfamily/Winged helix DNA-binding domain"/>
    <property type="match status" value="1"/>
</dbReference>
<dbReference type="SUPFAM" id="SSF48452">
    <property type="entry name" value="TPR-like"/>
    <property type="match status" value="1"/>
</dbReference>
<evidence type="ECO:0000259" key="3">
    <source>
        <dbReference type="PROSITE" id="PS50043"/>
    </source>
</evidence>
<dbReference type="InterPro" id="IPR016032">
    <property type="entry name" value="Sig_transdc_resp-reg_C-effctor"/>
</dbReference>
<evidence type="ECO:0000256" key="1">
    <source>
        <dbReference type="ARBA" id="ARBA00022741"/>
    </source>
</evidence>
<sequence length="917" mass="97683">MFHGRTDELAVIDRLLSDARSRRSGALVVRGEAGIGKSALLDHAAAAAGDMRVLRGVGIESESELPFAGLHLLLRGVADHVDALPDRQARALRGALGMAPVPGGAPVSGGDRFLTGLAVLTLLADLAEDRPLLCLVDDAHWLDHASAEVLLFAARRLGAEGIVLVFAARDLHAPAFPAPGLTEMRLSGLDGTTAADLLAGHAADLPRHVREQILREARGNPLALLELSAAQREGQLPAYPYNLGTLPTHSRIQQTFTDRIATLPERTRTLLLVAAADDTGDPAVVLGAAARLGADVEDLEPAEHRRLLLFTEDRLVFRHPLIRAAAYRGATLSRRIAVHRALADTLGTHADADRRAWHLAAASTRPDEEVAAALERSAEHARARGGYAAIAAAYERAASLSPDRRGRGRRLAVAARAAVDAGQLDRAVTLADQAVPHALDPTTAAEVARVRATVAGERGQPKVAHEILAEAVLSTAGHDPDTTAAMLFDAVEAAWFAGDLAAVTGVVERARTLGHAPDDRVRALVRVAAGLTGLAADEVGDGLPALRELIGLTAGGPHRAGFRERARVTWWHLMLGEHVAAHDLAVALVRDCRTEGAIGVLPRALALLARAQMPQGRYRDALASGTEGLRIAHDTGQSDHEGYHAVVLAQIAAVEGDQERCADLVKEVLARGTGANPVWAACALSLLDLGLGRHEAALHRLEGVTAGPNRLDTLSSLPDLVEAAARLGLPGRAAESCRRYRGWAEQTGQPWAGAVALRCRALLADDEEEAGAYYARAVRLHRTGERPFDRARTELLYGEWLRRSRRRSDARPPLRSALEIFERLGAAPWAARARTELRASGESLAARDRRTGPLSSLSPQEFQVVRLAAAGLSNRDIGAQLFLSPRTVGHHLYNAYPKLGVATRGELARLDLSAETG</sequence>
<dbReference type="CDD" id="cd06170">
    <property type="entry name" value="LuxR_C_like"/>
    <property type="match status" value="1"/>
</dbReference>
<dbReference type="RefSeq" id="WP_344889822.1">
    <property type="nucleotide sequence ID" value="NZ_BAAAWD010000006.1"/>
</dbReference>
<keyword evidence="1" id="KW-0547">Nucleotide-binding</keyword>
<accession>A0ABN3XT49</accession>
<organism evidence="4 5">
    <name type="scientific">Streptosporangium longisporum</name>
    <dbReference type="NCBI Taxonomy" id="46187"/>
    <lineage>
        <taxon>Bacteria</taxon>
        <taxon>Bacillati</taxon>
        <taxon>Actinomycetota</taxon>
        <taxon>Actinomycetes</taxon>
        <taxon>Streptosporangiales</taxon>
        <taxon>Streptosporangiaceae</taxon>
        <taxon>Streptosporangium</taxon>
    </lineage>
</organism>
<protein>
    <submittedName>
        <fullName evidence="4">LuxR family transcriptional regulator</fullName>
    </submittedName>
</protein>
<dbReference type="InterPro" id="IPR027417">
    <property type="entry name" value="P-loop_NTPase"/>
</dbReference>
<dbReference type="SMART" id="SM00421">
    <property type="entry name" value="HTH_LUXR"/>
    <property type="match status" value="1"/>
</dbReference>
<dbReference type="PANTHER" id="PTHR16305">
    <property type="entry name" value="TESTICULAR SOLUBLE ADENYLYL CYCLASE"/>
    <property type="match status" value="1"/>
</dbReference>
<evidence type="ECO:0000313" key="5">
    <source>
        <dbReference type="Proteomes" id="UP001499930"/>
    </source>
</evidence>
<dbReference type="PRINTS" id="PR00038">
    <property type="entry name" value="HTHLUXR"/>
</dbReference>
<evidence type="ECO:0000313" key="4">
    <source>
        <dbReference type="EMBL" id="GAA2994302.1"/>
    </source>
</evidence>
<dbReference type="SUPFAM" id="SSF52540">
    <property type="entry name" value="P-loop containing nucleoside triphosphate hydrolases"/>
    <property type="match status" value="1"/>
</dbReference>
<dbReference type="Pfam" id="PF00196">
    <property type="entry name" value="GerE"/>
    <property type="match status" value="1"/>
</dbReference>
<dbReference type="EMBL" id="BAAAWD010000006">
    <property type="protein sequence ID" value="GAA2994302.1"/>
    <property type="molecule type" value="Genomic_DNA"/>
</dbReference>
<dbReference type="PANTHER" id="PTHR16305:SF35">
    <property type="entry name" value="TRANSCRIPTIONAL ACTIVATOR DOMAIN"/>
    <property type="match status" value="1"/>
</dbReference>
<dbReference type="InterPro" id="IPR041664">
    <property type="entry name" value="AAA_16"/>
</dbReference>
<dbReference type="SUPFAM" id="SSF46894">
    <property type="entry name" value="C-terminal effector domain of the bipartite response regulators"/>
    <property type="match status" value="1"/>
</dbReference>
<dbReference type="Pfam" id="PF13191">
    <property type="entry name" value="AAA_16"/>
    <property type="match status" value="1"/>
</dbReference>
<dbReference type="PROSITE" id="PS00622">
    <property type="entry name" value="HTH_LUXR_1"/>
    <property type="match status" value="1"/>
</dbReference>
<dbReference type="InterPro" id="IPR011990">
    <property type="entry name" value="TPR-like_helical_dom_sf"/>
</dbReference>
<gene>
    <name evidence="4" type="ORF">GCM10017559_13270</name>
</gene>
<dbReference type="InterPro" id="IPR036388">
    <property type="entry name" value="WH-like_DNA-bd_sf"/>
</dbReference>
<dbReference type="InterPro" id="IPR000792">
    <property type="entry name" value="Tscrpt_reg_LuxR_C"/>
</dbReference>
<feature type="domain" description="HTH luxR-type" evidence="3">
    <location>
        <begin position="850"/>
        <end position="915"/>
    </location>
</feature>
<evidence type="ECO:0000256" key="2">
    <source>
        <dbReference type="ARBA" id="ARBA00022840"/>
    </source>
</evidence>
<comment type="caution">
    <text evidence="4">The sequence shown here is derived from an EMBL/GenBank/DDBJ whole genome shotgun (WGS) entry which is preliminary data.</text>
</comment>